<sequence>MSSSSTTPITIAGTATPGAAIALDLGSDLTGSATADSSGNWTTQVVGVGVGSYTVSATQTSGGVVSAAVARPFSVVAGAPLTVITPTDGTRVVVPGDDSTTTVTVTGTAQPGAGVTADLGSGLNGTATAAGDGSYSIPVAGVAVGDYTVSVTQSVGGTTSTAITRSLTVAASAPLVIQAPAAGARIRVAGPLATTPVTVSGTAERGATVTVQLAPGVSKTVTADADSGAWNATFANVGVAGYTASATQTVAGTSSPTQTRAFSVVAGADVVITAPGAGATRTVADPTSVTPVTVTGTAEPGASVAVSLDGSHQAEAEADAVTGGWSHTFAGIPVGDFTITAAQTVGGTTSVPVSRPYSIVAGAPVVVTAPTPGVDVVAADENASATVTVSGTSQPNADIAVDLGDGLAATTTADDTGAWSVPVTDVPVGTRDINVTETVGGTVSPPVTQQVTVSAALPLVIQSPATNATVTVFGDDGTATVAVSGTAQPGASVTVSLGLGLDATTRASATGAWAVSIPGVGVGPHSLSASQTVNGGTSDPVTQPFTVVSGGAIVIQAPADGTSYLVADDGATRQTTTISGMATGGASVLVDLGDGLTETTAAAADGTWHVDFLNLPTATYTVDATQTVAGTGSEAATPTTFSIKAGDPVVVTAPAVGTTVTVASDTSPVSVGISGSAQPGATVTVDLGAAGTKTAVAGSDGTWSVTATDLLPDTYTASVTQTFGGSTSAPATRSFVVAAAGTGFAVQAPIDGSTILVADASGTQSIPVSGEGEPFATVQVTLGTATKTVQVALNGTWSTSFPAIGVGSHTIRSTETLNGSTAGPIDRTITISAADPVTITAPADDSTTVVAGPAATSDVTVSGHAAAGADIAIDLGDGHTGTATATGAGAWSIPLTGLPVGTYTIAATQTVDGTTSAPVTSAFSIVAGAPVVIVAPVDGSRVTVADGDALATLPVSGNGQPGADIVVSVGGRTAPATVLADGTWSTTVAGVPVGDQTVSVVQTVGATTSLPVTAAVKVAPGAPVTIAAPAANENVPVADTTSRTDIPASGTSQPGAELTLTLNGAAAGTTTADASGNWSTTLTDVGPGSYVLRATQTVDATTSVPVARSFNVVLADAVTIDSPSTGATYVVARDTSTTSVTVTGTAEPGATVTGQLGGGIAASGTADADGNYSLTLESVPTGPQTISVKETVNGTTSPTAVAVDVVVKAADPIVLSAPVAGVPVGVSTAGSTADVPIAGTAQPGASVSVDLGGDLTAAATAGQDGAWSTVVENVPVGDHTISVTQLVDGHPTSPVTQDLVVRVAAPVAIAVPADGSELAVALPTGTRSVTSGSAEPNTEVRVSLDGGTPVVVTSTAAGAWTTPAFAGVEVGSHTISARELLADVLTPAVESDFVVAVAPAAAITTPQSGQVVQVATGQTASVPVSGTGSPGASVSVVLDGDTAGTVTAVVAADGSWSTPSFSGLVAGGHALVATQSVNGVLQAPVSVDFSVVQTANPVDPVVVGSPTAGAVVPDVDGDGLVDIPVSGTGEPQSTITVSAGPDSSSTTTVGEDGTWSTTVGDVPVGSVTIVVTQTTGGDVTGSDSVQVTAATVTPATITAPTPGTPIAVSDSTATADVTVSGTGQKGAAITVSLGVGLTATATVGTDGTWSVTADDVPAGDRTISVVETSNGAILPAVTQPLRIVVAQPVVVTRPADGATVTVPTSTSTTTIPVSGSAQPGAVVSIVLDGGTPKQVTTDSDGTWSTSFAGVTPGITRSPPRRHSPTVRPHPSNPA</sequence>
<keyword evidence="3" id="KW-1185">Reference proteome</keyword>
<proteinExistence type="predicted"/>
<protein>
    <submittedName>
        <fullName evidence="2">Uncharacterized protein</fullName>
    </submittedName>
</protein>
<name>A0ABM8GT72_9MICO</name>
<dbReference type="InterPro" id="IPR013783">
    <property type="entry name" value="Ig-like_fold"/>
</dbReference>
<organism evidence="2 3">
    <name type="scientific">Frondihabitans sucicola</name>
    <dbReference type="NCBI Taxonomy" id="1268041"/>
    <lineage>
        <taxon>Bacteria</taxon>
        <taxon>Bacillati</taxon>
        <taxon>Actinomycetota</taxon>
        <taxon>Actinomycetes</taxon>
        <taxon>Micrococcales</taxon>
        <taxon>Microbacteriaceae</taxon>
        <taxon>Frondihabitans</taxon>
    </lineage>
</organism>
<evidence type="ECO:0000256" key="1">
    <source>
        <dbReference type="SAM" id="MobiDB-lite"/>
    </source>
</evidence>
<feature type="compositionally biased region" description="Polar residues" evidence="1">
    <location>
        <begin position="1529"/>
        <end position="1552"/>
    </location>
</feature>
<feature type="compositionally biased region" description="Polar residues" evidence="1">
    <location>
        <begin position="1039"/>
        <end position="1054"/>
    </location>
</feature>
<feature type="region of interest" description="Disordered" evidence="1">
    <location>
        <begin position="1527"/>
        <end position="1552"/>
    </location>
</feature>
<evidence type="ECO:0000313" key="2">
    <source>
        <dbReference type="EMBL" id="BDZ51666.1"/>
    </source>
</evidence>
<reference evidence="3" key="1">
    <citation type="journal article" date="2019" name="Int. J. Syst. Evol. Microbiol.">
        <title>The Global Catalogue of Microorganisms (GCM) 10K type strain sequencing project: providing services to taxonomists for standard genome sequencing and annotation.</title>
        <authorList>
            <consortium name="The Broad Institute Genomics Platform"/>
            <consortium name="The Broad Institute Genome Sequencing Center for Infectious Disease"/>
            <person name="Wu L."/>
            <person name="Ma J."/>
        </authorList>
    </citation>
    <scope>NUCLEOTIDE SEQUENCE [LARGE SCALE GENOMIC DNA]</scope>
    <source>
        <strain evidence="3">NBRC 108728</strain>
    </source>
</reference>
<dbReference type="Proteomes" id="UP001321486">
    <property type="component" value="Chromosome"/>
</dbReference>
<evidence type="ECO:0000313" key="3">
    <source>
        <dbReference type="Proteomes" id="UP001321486"/>
    </source>
</evidence>
<feature type="region of interest" description="Disordered" evidence="1">
    <location>
        <begin position="1734"/>
        <end position="1774"/>
    </location>
</feature>
<feature type="compositionally biased region" description="Polar residues" evidence="1">
    <location>
        <begin position="1734"/>
        <end position="1748"/>
    </location>
</feature>
<feature type="region of interest" description="Disordered" evidence="1">
    <location>
        <begin position="1036"/>
        <end position="1056"/>
    </location>
</feature>
<gene>
    <name evidence="2" type="ORF">GCM10025867_39070</name>
</gene>
<accession>A0ABM8GT72</accession>
<dbReference type="EMBL" id="AP027732">
    <property type="protein sequence ID" value="BDZ51666.1"/>
    <property type="molecule type" value="Genomic_DNA"/>
</dbReference>
<dbReference type="Gene3D" id="2.60.40.10">
    <property type="entry name" value="Immunoglobulins"/>
    <property type="match status" value="15"/>
</dbReference>
<dbReference type="NCBIfam" id="NF033510">
    <property type="entry name" value="Ca_tandemer"/>
    <property type="match status" value="4"/>
</dbReference>